<evidence type="ECO:0000313" key="2">
    <source>
        <dbReference type="EMBL" id="GAH41106.1"/>
    </source>
</evidence>
<dbReference type="EMBL" id="BARU01005769">
    <property type="protein sequence ID" value="GAH41106.1"/>
    <property type="molecule type" value="Genomic_DNA"/>
</dbReference>
<dbReference type="AlphaFoldDB" id="X1F654"/>
<dbReference type="Pfam" id="PF08401">
    <property type="entry name" value="ArdcN"/>
    <property type="match status" value="1"/>
</dbReference>
<organism evidence="2">
    <name type="scientific">marine sediment metagenome</name>
    <dbReference type="NCBI Taxonomy" id="412755"/>
    <lineage>
        <taxon>unclassified sequences</taxon>
        <taxon>metagenomes</taxon>
        <taxon>ecological metagenomes</taxon>
    </lineage>
</organism>
<dbReference type="GO" id="GO:0003697">
    <property type="term" value="F:single-stranded DNA binding"/>
    <property type="evidence" value="ECO:0007669"/>
    <property type="project" value="InterPro"/>
</dbReference>
<feature type="non-terminal residue" evidence="2">
    <location>
        <position position="196"/>
    </location>
</feature>
<dbReference type="InterPro" id="IPR013610">
    <property type="entry name" value="ArdC_N"/>
</dbReference>
<protein>
    <recommendedName>
        <fullName evidence="1">N-terminal domain-containing protein</fullName>
    </recommendedName>
</protein>
<reference evidence="2" key="1">
    <citation type="journal article" date="2014" name="Front. Microbiol.">
        <title>High frequency of phylogenetically diverse reductive dehalogenase-homologous genes in deep subseafloor sedimentary metagenomes.</title>
        <authorList>
            <person name="Kawai M."/>
            <person name="Futagami T."/>
            <person name="Toyoda A."/>
            <person name="Takaki Y."/>
            <person name="Nishi S."/>
            <person name="Hori S."/>
            <person name="Arai W."/>
            <person name="Tsubouchi T."/>
            <person name="Morono Y."/>
            <person name="Uchiyama I."/>
            <person name="Ito T."/>
            <person name="Fujiyama A."/>
            <person name="Inagaki F."/>
            <person name="Takami H."/>
        </authorList>
    </citation>
    <scope>NUCLEOTIDE SEQUENCE</scope>
    <source>
        <strain evidence="2">Expedition CK06-06</strain>
    </source>
</reference>
<proteinExistence type="predicted"/>
<feature type="domain" description="N-terminal" evidence="1">
    <location>
        <begin position="39"/>
        <end position="118"/>
    </location>
</feature>
<name>X1F654_9ZZZZ</name>
<comment type="caution">
    <text evidence="2">The sequence shown here is derived from an EMBL/GenBank/DDBJ whole genome shotgun (WGS) entry which is preliminary data.</text>
</comment>
<evidence type="ECO:0000259" key="1">
    <source>
        <dbReference type="Pfam" id="PF08401"/>
    </source>
</evidence>
<sequence length="196" mass="22185">MKGAERNKVLLSKLKDLSSELVTDPDKLKAFADRWRGGFRQYSFYNQLLIMVQKGDATLCAGFKQWRKHKRWVNEGECAIWILAPGIVPYKKRVVNKDGDEKEIEEKVIKYFFSVAVFDISQTSGQELLIGNTEVQGNGDVSLDDVSSKFDYPVQVSNGLADGSTDGHKIKLSKRSNKAQMVACYFHELAHILLDH</sequence>
<gene>
    <name evidence="2" type="ORF">S03H2_11291</name>
</gene>
<accession>X1F654</accession>